<name>A0AA38P9H7_9AGAR</name>
<evidence type="ECO:0000313" key="3">
    <source>
        <dbReference type="Proteomes" id="UP001163846"/>
    </source>
</evidence>
<reference evidence="2" key="1">
    <citation type="submission" date="2022-08" db="EMBL/GenBank/DDBJ databases">
        <authorList>
            <consortium name="DOE Joint Genome Institute"/>
            <person name="Min B."/>
            <person name="Riley R."/>
            <person name="Sierra-Patev S."/>
            <person name="Naranjo-Ortiz M."/>
            <person name="Looney B."/>
            <person name="Konkel Z."/>
            <person name="Slot J.C."/>
            <person name="Sakamoto Y."/>
            <person name="Steenwyk J.L."/>
            <person name="Rokas A."/>
            <person name="Carro J."/>
            <person name="Camarero S."/>
            <person name="Ferreira P."/>
            <person name="Molpeceres G."/>
            <person name="Ruiz-Duenas F.J."/>
            <person name="Serrano A."/>
            <person name="Henrissat B."/>
            <person name="Drula E."/>
            <person name="Hughes K.W."/>
            <person name="Mata J.L."/>
            <person name="Ishikawa N.K."/>
            <person name="Vargas-Isla R."/>
            <person name="Ushijima S."/>
            <person name="Smith C.A."/>
            <person name="Ahrendt S."/>
            <person name="Andreopoulos W."/>
            <person name="He G."/>
            <person name="Labutti K."/>
            <person name="Lipzen A."/>
            <person name="Ng V."/>
            <person name="Sandor L."/>
            <person name="Barry K."/>
            <person name="Martinez A.T."/>
            <person name="Xiao Y."/>
            <person name="Gibbons J.G."/>
            <person name="Terashima K."/>
            <person name="Hibbett D.S."/>
            <person name="Grigoriev I.V."/>
        </authorList>
    </citation>
    <scope>NUCLEOTIDE SEQUENCE</scope>
    <source>
        <strain evidence="2">TFB9207</strain>
    </source>
</reference>
<evidence type="ECO:0000313" key="2">
    <source>
        <dbReference type="EMBL" id="KAJ3838775.1"/>
    </source>
</evidence>
<dbReference type="Proteomes" id="UP001163846">
    <property type="component" value="Unassembled WGS sequence"/>
</dbReference>
<comment type="caution">
    <text evidence="2">The sequence shown here is derived from an EMBL/GenBank/DDBJ whole genome shotgun (WGS) entry which is preliminary data.</text>
</comment>
<proteinExistence type="predicted"/>
<keyword evidence="1" id="KW-1133">Transmembrane helix</keyword>
<protein>
    <submittedName>
        <fullName evidence="2">Uncharacterized protein</fullName>
    </submittedName>
</protein>
<keyword evidence="1" id="KW-0472">Membrane</keyword>
<accession>A0AA38P9H7</accession>
<keyword evidence="3" id="KW-1185">Reference proteome</keyword>
<sequence>MAYKRYSSYSRRIIMIPSIFLFIFCIQHIFFAANFRNYTRSQHRIRILGQWKDIRRELGLPALPDELTFSPEAVQSPHIPRISSRFFKFAKRDVEQPNPLPELYFASDALEEPMISYEESQVLLTKMVLGEQERRSHGRRKKLKSELAMGS</sequence>
<dbReference type="AlphaFoldDB" id="A0AA38P9H7"/>
<organism evidence="2 3">
    <name type="scientific">Lentinula raphanica</name>
    <dbReference type="NCBI Taxonomy" id="153919"/>
    <lineage>
        <taxon>Eukaryota</taxon>
        <taxon>Fungi</taxon>
        <taxon>Dikarya</taxon>
        <taxon>Basidiomycota</taxon>
        <taxon>Agaricomycotina</taxon>
        <taxon>Agaricomycetes</taxon>
        <taxon>Agaricomycetidae</taxon>
        <taxon>Agaricales</taxon>
        <taxon>Marasmiineae</taxon>
        <taxon>Omphalotaceae</taxon>
        <taxon>Lentinula</taxon>
    </lineage>
</organism>
<dbReference type="EMBL" id="MU806164">
    <property type="protein sequence ID" value="KAJ3838775.1"/>
    <property type="molecule type" value="Genomic_DNA"/>
</dbReference>
<gene>
    <name evidence="2" type="ORF">F5878DRAFT_618561</name>
</gene>
<evidence type="ECO:0000256" key="1">
    <source>
        <dbReference type="SAM" id="Phobius"/>
    </source>
</evidence>
<keyword evidence="1" id="KW-0812">Transmembrane</keyword>
<feature type="transmembrane region" description="Helical" evidence="1">
    <location>
        <begin position="12"/>
        <end position="33"/>
    </location>
</feature>